<dbReference type="GO" id="GO:0005509">
    <property type="term" value="F:calcium ion binding"/>
    <property type="evidence" value="ECO:0007669"/>
    <property type="project" value="InterPro"/>
</dbReference>
<sequence>MNSESEIKQKDYNSSSPLIYFSIKNQIFKNLNYFLNKQFCALFFIEKAIFKFFVNFVFYDVPFLIKFATFKIRKVEIIKNNTLRVQKKQLQEKKYHRPGVSQDEIAELRETFELFDTQKTGSLEVSELKHAITSISNDRKNKMMQQILDKLDKMNNERIEFEEFLDLMTGKMNENSPKEDIMRVFQLFDHQSKGNIDLEDLKRVAMELGEDMTDEELKEMIEKVDMEGKGYVTADEFYNIMTKNSTFIN</sequence>
<dbReference type="InterPro" id="IPR050230">
    <property type="entry name" value="CALM/Myosin/TropC-like"/>
</dbReference>
<proteinExistence type="inferred from homology"/>
<evidence type="ECO:0000313" key="8">
    <source>
        <dbReference type="Proteomes" id="UP000023152"/>
    </source>
</evidence>
<dbReference type="GO" id="GO:0016460">
    <property type="term" value="C:myosin II complex"/>
    <property type="evidence" value="ECO:0007669"/>
    <property type="project" value="TreeGrafter"/>
</dbReference>
<dbReference type="CDD" id="cd00051">
    <property type="entry name" value="EFh"/>
    <property type="match status" value="2"/>
</dbReference>
<comment type="subcellular location">
    <subcellularLocation>
        <location evidence="1">Cytoplasm</location>
        <location evidence="1">Cytoskeleton</location>
    </subcellularLocation>
</comment>
<feature type="domain" description="EF-hand" evidence="6">
    <location>
        <begin position="212"/>
        <end position="247"/>
    </location>
</feature>
<reference evidence="7 8" key="1">
    <citation type="journal article" date="2013" name="Curr. Biol.">
        <title>The Genome of the Foraminiferan Reticulomyxa filosa.</title>
        <authorList>
            <person name="Glockner G."/>
            <person name="Hulsmann N."/>
            <person name="Schleicher M."/>
            <person name="Noegel A.A."/>
            <person name="Eichinger L."/>
            <person name="Gallinger C."/>
            <person name="Pawlowski J."/>
            <person name="Sierra R."/>
            <person name="Euteneuer U."/>
            <person name="Pillet L."/>
            <person name="Moustafa A."/>
            <person name="Platzer M."/>
            <person name="Groth M."/>
            <person name="Szafranski K."/>
            <person name="Schliwa M."/>
        </authorList>
    </citation>
    <scope>NUCLEOTIDE SEQUENCE [LARGE SCALE GENOMIC DNA]</scope>
</reference>
<evidence type="ECO:0000256" key="5">
    <source>
        <dbReference type="ARBA" id="ARBA00023212"/>
    </source>
</evidence>
<dbReference type="AlphaFoldDB" id="X6PDT9"/>
<evidence type="ECO:0000256" key="4">
    <source>
        <dbReference type="ARBA" id="ARBA00022837"/>
    </source>
</evidence>
<dbReference type="OMA" id="NNERIEF"/>
<dbReference type="SMART" id="SM00054">
    <property type="entry name" value="EFh"/>
    <property type="match status" value="4"/>
</dbReference>
<organism evidence="7 8">
    <name type="scientific">Reticulomyxa filosa</name>
    <dbReference type="NCBI Taxonomy" id="46433"/>
    <lineage>
        <taxon>Eukaryota</taxon>
        <taxon>Sar</taxon>
        <taxon>Rhizaria</taxon>
        <taxon>Retaria</taxon>
        <taxon>Foraminifera</taxon>
        <taxon>Monothalamids</taxon>
        <taxon>Reticulomyxidae</taxon>
        <taxon>Reticulomyxa</taxon>
    </lineage>
</organism>
<dbReference type="Proteomes" id="UP000023152">
    <property type="component" value="Unassembled WGS sequence"/>
</dbReference>
<dbReference type="PANTHER" id="PTHR23048">
    <property type="entry name" value="MYOSIN LIGHT CHAIN 1, 3"/>
    <property type="match status" value="1"/>
</dbReference>
<keyword evidence="5" id="KW-0963">Cytoplasm</keyword>
<keyword evidence="5" id="KW-0206">Cytoskeleton</keyword>
<dbReference type="InterPro" id="IPR002048">
    <property type="entry name" value="EF_hand_dom"/>
</dbReference>
<dbReference type="Pfam" id="PF13499">
    <property type="entry name" value="EF-hand_7"/>
    <property type="match status" value="2"/>
</dbReference>
<comment type="similarity">
    <text evidence="2">Belongs to the centrin family.</text>
</comment>
<dbReference type="PANTHER" id="PTHR23048:SF59">
    <property type="entry name" value="EF-HAND SUPERFAMILY PROTEIN"/>
    <property type="match status" value="1"/>
</dbReference>
<evidence type="ECO:0000259" key="6">
    <source>
        <dbReference type="PROSITE" id="PS50222"/>
    </source>
</evidence>
<evidence type="ECO:0000313" key="7">
    <source>
        <dbReference type="EMBL" id="ETO36224.1"/>
    </source>
</evidence>
<comment type="caution">
    <text evidence="7">The sequence shown here is derived from an EMBL/GenBank/DDBJ whole genome shotgun (WGS) entry which is preliminary data.</text>
</comment>
<accession>X6PDT9</accession>
<dbReference type="PROSITE" id="PS50222">
    <property type="entry name" value="EF_HAND_2"/>
    <property type="match status" value="4"/>
</dbReference>
<feature type="domain" description="EF-hand" evidence="6">
    <location>
        <begin position="176"/>
        <end position="211"/>
    </location>
</feature>
<dbReference type="OrthoDB" id="410571at2759"/>
<evidence type="ECO:0000256" key="3">
    <source>
        <dbReference type="ARBA" id="ARBA00022737"/>
    </source>
</evidence>
<evidence type="ECO:0000256" key="1">
    <source>
        <dbReference type="ARBA" id="ARBA00004245"/>
    </source>
</evidence>
<keyword evidence="8" id="KW-1185">Reference proteome</keyword>
<name>X6PDT9_RETFI</name>
<dbReference type="SUPFAM" id="SSF47473">
    <property type="entry name" value="EF-hand"/>
    <property type="match status" value="1"/>
</dbReference>
<gene>
    <name evidence="7" type="ORF">RFI_00836</name>
</gene>
<dbReference type="Gene3D" id="1.10.238.10">
    <property type="entry name" value="EF-hand"/>
    <property type="match status" value="2"/>
</dbReference>
<feature type="domain" description="EF-hand" evidence="6">
    <location>
        <begin position="139"/>
        <end position="174"/>
    </location>
</feature>
<dbReference type="InterPro" id="IPR011992">
    <property type="entry name" value="EF-hand-dom_pair"/>
</dbReference>
<feature type="domain" description="EF-hand" evidence="6">
    <location>
        <begin position="103"/>
        <end position="138"/>
    </location>
</feature>
<dbReference type="FunFam" id="1.10.238.10:FF:000001">
    <property type="entry name" value="Calmodulin 1"/>
    <property type="match status" value="1"/>
</dbReference>
<keyword evidence="3" id="KW-0677">Repeat</keyword>
<protein>
    <submittedName>
        <fullName evidence="7">Centrin</fullName>
    </submittedName>
</protein>
<dbReference type="EMBL" id="ASPP01000878">
    <property type="protein sequence ID" value="ETO36224.1"/>
    <property type="molecule type" value="Genomic_DNA"/>
</dbReference>
<evidence type="ECO:0000256" key="2">
    <source>
        <dbReference type="ARBA" id="ARBA00005253"/>
    </source>
</evidence>
<keyword evidence="4" id="KW-0106">Calcium</keyword>